<dbReference type="Pfam" id="PF01061">
    <property type="entry name" value="ABC2_membrane"/>
    <property type="match status" value="1"/>
</dbReference>
<feature type="domain" description="ABC transmembrane type-2" evidence="10">
    <location>
        <begin position="34"/>
        <end position="252"/>
    </location>
</feature>
<evidence type="ECO:0000259" key="10">
    <source>
        <dbReference type="PROSITE" id="PS51012"/>
    </source>
</evidence>
<organism evidence="11 12">
    <name type="scientific">Parasporobacterium paucivorans DSM 15970</name>
    <dbReference type="NCBI Taxonomy" id="1122934"/>
    <lineage>
        <taxon>Bacteria</taxon>
        <taxon>Bacillati</taxon>
        <taxon>Bacillota</taxon>
        <taxon>Clostridia</taxon>
        <taxon>Lachnospirales</taxon>
        <taxon>Lachnospiraceae</taxon>
        <taxon>Parasporobacterium</taxon>
    </lineage>
</organism>
<feature type="transmembrane region" description="Helical" evidence="9">
    <location>
        <begin position="230"/>
        <end position="249"/>
    </location>
</feature>
<evidence type="ECO:0000256" key="3">
    <source>
        <dbReference type="ARBA" id="ARBA00022448"/>
    </source>
</evidence>
<evidence type="ECO:0000256" key="1">
    <source>
        <dbReference type="ARBA" id="ARBA00004429"/>
    </source>
</evidence>
<comment type="subcellular location">
    <subcellularLocation>
        <location evidence="1">Cell inner membrane</location>
        <topology evidence="1">Multi-pass membrane protein</topology>
    </subcellularLocation>
    <subcellularLocation>
        <location evidence="9">Cell membrane</location>
        <topology evidence="9">Multi-pass membrane protein</topology>
    </subcellularLocation>
</comment>
<dbReference type="PRINTS" id="PR00164">
    <property type="entry name" value="ABC2TRNSPORT"/>
</dbReference>
<dbReference type="Proteomes" id="UP000184342">
    <property type="component" value="Unassembled WGS sequence"/>
</dbReference>
<feature type="transmembrane region" description="Helical" evidence="9">
    <location>
        <begin position="174"/>
        <end position="193"/>
    </location>
</feature>
<dbReference type="InterPro" id="IPR013525">
    <property type="entry name" value="ABC2_TM"/>
</dbReference>
<dbReference type="PROSITE" id="PS51012">
    <property type="entry name" value="ABC_TM2"/>
    <property type="match status" value="1"/>
</dbReference>
<gene>
    <name evidence="11" type="ORF">SAMN02745691_02072</name>
</gene>
<feature type="transmembrane region" description="Helical" evidence="9">
    <location>
        <begin position="139"/>
        <end position="162"/>
    </location>
</feature>
<evidence type="ECO:0000313" key="12">
    <source>
        <dbReference type="Proteomes" id="UP000184342"/>
    </source>
</evidence>
<dbReference type="InterPro" id="IPR047817">
    <property type="entry name" value="ABC2_TM_bact-type"/>
</dbReference>
<keyword evidence="6 9" id="KW-0812">Transmembrane</keyword>
<dbReference type="STRING" id="1122934.SAMN02745691_02072"/>
<keyword evidence="4 9" id="KW-1003">Cell membrane</keyword>
<comment type="similarity">
    <text evidence="2 9">Belongs to the ABC-2 integral membrane protein family.</text>
</comment>
<evidence type="ECO:0000256" key="5">
    <source>
        <dbReference type="ARBA" id="ARBA00022519"/>
    </source>
</evidence>
<keyword evidence="5" id="KW-0997">Cell inner membrane</keyword>
<dbReference type="AlphaFoldDB" id="A0A1M6JUD1"/>
<dbReference type="PANTHER" id="PTHR30413">
    <property type="entry name" value="INNER MEMBRANE TRANSPORT PERMEASE"/>
    <property type="match status" value="1"/>
</dbReference>
<dbReference type="PIRSF" id="PIRSF006648">
    <property type="entry name" value="DrrB"/>
    <property type="match status" value="1"/>
</dbReference>
<dbReference type="GO" id="GO:0140359">
    <property type="term" value="F:ABC-type transporter activity"/>
    <property type="evidence" value="ECO:0007669"/>
    <property type="project" value="InterPro"/>
</dbReference>
<dbReference type="InterPro" id="IPR000412">
    <property type="entry name" value="ABC_2_transport"/>
</dbReference>
<evidence type="ECO:0000256" key="7">
    <source>
        <dbReference type="ARBA" id="ARBA00022989"/>
    </source>
</evidence>
<dbReference type="PANTHER" id="PTHR30413:SF8">
    <property type="entry name" value="TRANSPORT PERMEASE PROTEIN"/>
    <property type="match status" value="1"/>
</dbReference>
<keyword evidence="3 9" id="KW-0813">Transport</keyword>
<name>A0A1M6JUD1_9FIRM</name>
<evidence type="ECO:0000256" key="2">
    <source>
        <dbReference type="ARBA" id="ARBA00007783"/>
    </source>
</evidence>
<feature type="transmembrane region" description="Helical" evidence="9">
    <location>
        <begin position="33"/>
        <end position="55"/>
    </location>
</feature>
<dbReference type="GO" id="GO:0015920">
    <property type="term" value="P:lipopolysaccharide transport"/>
    <property type="evidence" value="ECO:0007669"/>
    <property type="project" value="TreeGrafter"/>
</dbReference>
<dbReference type="EMBL" id="FQYT01000023">
    <property type="protein sequence ID" value="SHJ50344.1"/>
    <property type="molecule type" value="Genomic_DNA"/>
</dbReference>
<protein>
    <recommendedName>
        <fullName evidence="9">Transport permease protein</fullName>
    </recommendedName>
</protein>
<feature type="transmembrane region" description="Helical" evidence="9">
    <location>
        <begin position="112"/>
        <end position="133"/>
    </location>
</feature>
<evidence type="ECO:0000256" key="4">
    <source>
        <dbReference type="ARBA" id="ARBA00022475"/>
    </source>
</evidence>
<proteinExistence type="inferred from homology"/>
<evidence type="ECO:0000313" key="11">
    <source>
        <dbReference type="EMBL" id="SHJ50344.1"/>
    </source>
</evidence>
<keyword evidence="7 9" id="KW-1133">Transmembrane helix</keyword>
<evidence type="ECO:0000256" key="8">
    <source>
        <dbReference type="ARBA" id="ARBA00023136"/>
    </source>
</evidence>
<sequence length="260" mass="29963">MKIKVYISNFMQYKLLLKELVLRDVKIKYRRSVLGLLWTLLNPLLMMIVLTIVFSNMFRFDIDNFPVYLMCGQVIFNFFSEASSTAMSSIIFNAPLIKKIYVPKYLFPLSKVLSCFVNLVSSVIALVIVMFITKTPITGTVVLFFIPVIYALVFSIGMGVLLSSLAVSFRDIMHLYGVLITAWMYLTPIFYPISMLPDFLKTIIMFNPLASFVEMFRDVILYGNIPSWSLHLRCFVPCLIVLVLGVFVFKRQQDEFVLKI</sequence>
<evidence type="ECO:0000256" key="9">
    <source>
        <dbReference type="RuleBase" id="RU361157"/>
    </source>
</evidence>
<keyword evidence="8 9" id="KW-0472">Membrane</keyword>
<evidence type="ECO:0000256" key="6">
    <source>
        <dbReference type="ARBA" id="ARBA00022692"/>
    </source>
</evidence>
<accession>A0A1M6JUD1</accession>
<dbReference type="GO" id="GO:0043190">
    <property type="term" value="C:ATP-binding cassette (ABC) transporter complex"/>
    <property type="evidence" value="ECO:0007669"/>
    <property type="project" value="InterPro"/>
</dbReference>
<keyword evidence="12" id="KW-1185">Reference proteome</keyword>
<feature type="transmembrane region" description="Helical" evidence="9">
    <location>
        <begin position="67"/>
        <end position="92"/>
    </location>
</feature>
<reference evidence="11 12" key="1">
    <citation type="submission" date="2016-11" db="EMBL/GenBank/DDBJ databases">
        <authorList>
            <person name="Jaros S."/>
            <person name="Januszkiewicz K."/>
            <person name="Wedrychowicz H."/>
        </authorList>
    </citation>
    <scope>NUCLEOTIDE SEQUENCE [LARGE SCALE GENOMIC DNA]</scope>
    <source>
        <strain evidence="11 12">DSM 15970</strain>
    </source>
</reference>